<keyword evidence="3 5" id="KW-0689">Ribosomal protein</keyword>
<organism evidence="9 10">
    <name type="scientific">Alicyclobacillus cycloheptanicus</name>
    <dbReference type="NCBI Taxonomy" id="1457"/>
    <lineage>
        <taxon>Bacteria</taxon>
        <taxon>Bacillati</taxon>
        <taxon>Bacillota</taxon>
        <taxon>Bacilli</taxon>
        <taxon>Bacillales</taxon>
        <taxon>Alicyclobacillaceae</taxon>
        <taxon>Alicyclobacillus</taxon>
    </lineage>
</organism>
<dbReference type="Proteomes" id="UP001232973">
    <property type="component" value="Unassembled WGS sequence"/>
</dbReference>
<dbReference type="PROSITE" id="PS00475">
    <property type="entry name" value="RIBOSOMAL_L15"/>
    <property type="match status" value="1"/>
</dbReference>
<gene>
    <name evidence="5" type="primary">rplO</name>
    <name evidence="9" type="ORF">J2S03_002287</name>
</gene>
<name>A0ABT9XJG8_9BACL</name>
<evidence type="ECO:0000256" key="2">
    <source>
        <dbReference type="ARBA" id="ARBA00022730"/>
    </source>
</evidence>
<feature type="compositionally biased region" description="Gly residues" evidence="7">
    <location>
        <begin position="42"/>
        <end position="52"/>
    </location>
</feature>
<dbReference type="PANTHER" id="PTHR12934">
    <property type="entry name" value="50S RIBOSOMAL PROTEIN L15"/>
    <property type="match status" value="1"/>
</dbReference>
<comment type="function">
    <text evidence="5">Binds to the 23S rRNA.</text>
</comment>
<dbReference type="InterPro" id="IPR005749">
    <property type="entry name" value="Ribosomal_uL15_bac-type"/>
</dbReference>
<dbReference type="GO" id="GO:0005840">
    <property type="term" value="C:ribosome"/>
    <property type="evidence" value="ECO:0007669"/>
    <property type="project" value="UniProtKB-KW"/>
</dbReference>
<dbReference type="SUPFAM" id="SSF52080">
    <property type="entry name" value="Ribosomal proteins L15p and L18e"/>
    <property type="match status" value="1"/>
</dbReference>
<evidence type="ECO:0000256" key="7">
    <source>
        <dbReference type="SAM" id="MobiDB-lite"/>
    </source>
</evidence>
<feature type="compositionally biased region" description="Polar residues" evidence="7">
    <location>
        <begin position="22"/>
        <end position="31"/>
    </location>
</feature>
<keyword evidence="10" id="KW-1185">Reference proteome</keyword>
<keyword evidence="2 5" id="KW-0699">rRNA-binding</keyword>
<comment type="similarity">
    <text evidence="1 5 6">Belongs to the universal ribosomal protein uL15 family.</text>
</comment>
<dbReference type="InterPro" id="IPR001196">
    <property type="entry name" value="Ribosomal_uL15_CS"/>
</dbReference>
<evidence type="ECO:0000256" key="5">
    <source>
        <dbReference type="HAMAP-Rule" id="MF_01341"/>
    </source>
</evidence>
<feature type="domain" description="Large ribosomal subunit protein uL15/eL18" evidence="8">
    <location>
        <begin position="77"/>
        <end position="145"/>
    </location>
</feature>
<evidence type="ECO:0000259" key="8">
    <source>
        <dbReference type="Pfam" id="PF00828"/>
    </source>
</evidence>
<dbReference type="Pfam" id="PF00828">
    <property type="entry name" value="Ribosomal_L27A"/>
    <property type="match status" value="1"/>
</dbReference>
<evidence type="ECO:0000313" key="10">
    <source>
        <dbReference type="Proteomes" id="UP001232973"/>
    </source>
</evidence>
<dbReference type="EMBL" id="JAUSTP010000018">
    <property type="protein sequence ID" value="MDQ0190423.1"/>
    <property type="molecule type" value="Genomic_DNA"/>
</dbReference>
<comment type="subunit">
    <text evidence="5">Part of the 50S ribosomal subunit.</text>
</comment>
<comment type="caution">
    <text evidence="9">The sequence shown here is derived from an EMBL/GenBank/DDBJ whole genome shotgun (WGS) entry which is preliminary data.</text>
</comment>
<evidence type="ECO:0000256" key="1">
    <source>
        <dbReference type="ARBA" id="ARBA00007320"/>
    </source>
</evidence>
<evidence type="ECO:0000313" key="9">
    <source>
        <dbReference type="EMBL" id="MDQ0190423.1"/>
    </source>
</evidence>
<keyword evidence="4 5" id="KW-0687">Ribonucleoprotein</keyword>
<dbReference type="InterPro" id="IPR036227">
    <property type="entry name" value="Ribosomal_uL15/eL18_sf"/>
</dbReference>
<dbReference type="InterPro" id="IPR030878">
    <property type="entry name" value="Ribosomal_uL15"/>
</dbReference>
<accession>A0ABT9XJG8</accession>
<dbReference type="PANTHER" id="PTHR12934:SF11">
    <property type="entry name" value="LARGE RIBOSOMAL SUBUNIT PROTEIN UL15M"/>
    <property type="match status" value="1"/>
</dbReference>
<proteinExistence type="inferred from homology"/>
<dbReference type="InterPro" id="IPR021131">
    <property type="entry name" value="Ribosomal_uL15/eL18"/>
</dbReference>
<evidence type="ECO:0000256" key="3">
    <source>
        <dbReference type="ARBA" id="ARBA00022980"/>
    </source>
</evidence>
<feature type="compositionally biased region" description="Basic and acidic residues" evidence="7">
    <location>
        <begin position="1"/>
        <end position="13"/>
    </location>
</feature>
<evidence type="ECO:0000256" key="4">
    <source>
        <dbReference type="ARBA" id="ARBA00023274"/>
    </source>
</evidence>
<dbReference type="RefSeq" id="WP_274457462.1">
    <property type="nucleotide sequence ID" value="NZ_CP067097.1"/>
</dbReference>
<feature type="region of interest" description="Disordered" evidence="7">
    <location>
        <begin position="1"/>
        <end position="61"/>
    </location>
</feature>
<reference evidence="9 10" key="1">
    <citation type="submission" date="2023-07" db="EMBL/GenBank/DDBJ databases">
        <title>Genomic Encyclopedia of Type Strains, Phase IV (KMG-IV): sequencing the most valuable type-strain genomes for metagenomic binning, comparative biology and taxonomic classification.</title>
        <authorList>
            <person name="Goeker M."/>
        </authorList>
    </citation>
    <scope>NUCLEOTIDE SEQUENCE [LARGE SCALE GENOMIC DNA]</scope>
    <source>
        <strain evidence="9 10">DSM 4006</strain>
    </source>
</reference>
<dbReference type="HAMAP" id="MF_01341">
    <property type="entry name" value="Ribosomal_uL15"/>
    <property type="match status" value="1"/>
</dbReference>
<dbReference type="Gene3D" id="3.100.10.10">
    <property type="match status" value="1"/>
</dbReference>
<dbReference type="NCBIfam" id="TIGR01071">
    <property type="entry name" value="rplO_bact"/>
    <property type="match status" value="1"/>
</dbReference>
<sequence>MQLHELRPNDGARRERKRVGRGTSSGMGKTSTRGHKGQWARSGGGVRPGFEGGQTPLFRRLPKRGFTNARFAKNYATVNLERLNELPEGTVVTPEFLLEQRIVRSLQDGIKVLGRGDLNVKLTVRAQAFSESAKQKIEAAGGTAEVI</sequence>
<protein>
    <recommendedName>
        <fullName evidence="5">Large ribosomal subunit protein uL15</fullName>
    </recommendedName>
</protein>
<evidence type="ECO:0000256" key="6">
    <source>
        <dbReference type="RuleBase" id="RU003888"/>
    </source>
</evidence>
<keyword evidence="5" id="KW-0694">RNA-binding</keyword>